<evidence type="ECO:0008006" key="4">
    <source>
        <dbReference type="Google" id="ProtNLM"/>
    </source>
</evidence>
<feature type="transmembrane region" description="Helical" evidence="1">
    <location>
        <begin position="350"/>
        <end position="369"/>
    </location>
</feature>
<name>A0ABN3J9R0_9ACTN</name>
<protein>
    <recommendedName>
        <fullName evidence="4">Glycosyltransferase RgtA/B/C/D-like domain-containing protein</fullName>
    </recommendedName>
</protein>
<organism evidence="2 3">
    <name type="scientific">Actinomadura vinacea</name>
    <dbReference type="NCBI Taxonomy" id="115336"/>
    <lineage>
        <taxon>Bacteria</taxon>
        <taxon>Bacillati</taxon>
        <taxon>Actinomycetota</taxon>
        <taxon>Actinomycetes</taxon>
        <taxon>Streptosporangiales</taxon>
        <taxon>Thermomonosporaceae</taxon>
        <taxon>Actinomadura</taxon>
    </lineage>
</organism>
<keyword evidence="3" id="KW-1185">Reference proteome</keyword>
<dbReference type="Proteomes" id="UP001501231">
    <property type="component" value="Unassembled WGS sequence"/>
</dbReference>
<evidence type="ECO:0000313" key="3">
    <source>
        <dbReference type="Proteomes" id="UP001501231"/>
    </source>
</evidence>
<feature type="transmembrane region" description="Helical" evidence="1">
    <location>
        <begin position="316"/>
        <end position="338"/>
    </location>
</feature>
<gene>
    <name evidence="2" type="ORF">GCM10010191_42040</name>
</gene>
<keyword evidence="1" id="KW-0472">Membrane</keyword>
<proteinExistence type="predicted"/>
<comment type="caution">
    <text evidence="2">The sequence shown here is derived from an EMBL/GenBank/DDBJ whole genome shotgun (WGS) entry which is preliminary data.</text>
</comment>
<accession>A0ABN3J9R0</accession>
<feature type="transmembrane region" description="Helical" evidence="1">
    <location>
        <begin position="104"/>
        <end position="126"/>
    </location>
</feature>
<feature type="transmembrane region" description="Helical" evidence="1">
    <location>
        <begin position="146"/>
        <end position="174"/>
    </location>
</feature>
<feature type="transmembrane region" description="Helical" evidence="1">
    <location>
        <begin position="181"/>
        <end position="198"/>
    </location>
</feature>
<evidence type="ECO:0000256" key="1">
    <source>
        <dbReference type="SAM" id="Phobius"/>
    </source>
</evidence>
<keyword evidence="1" id="KW-0812">Transmembrane</keyword>
<feature type="transmembrane region" description="Helical" evidence="1">
    <location>
        <begin position="286"/>
        <end position="309"/>
    </location>
</feature>
<feature type="transmembrane region" description="Helical" evidence="1">
    <location>
        <begin position="227"/>
        <end position="245"/>
    </location>
</feature>
<dbReference type="RefSeq" id="WP_344590931.1">
    <property type="nucleotide sequence ID" value="NZ_BAAARW010000015.1"/>
</dbReference>
<evidence type="ECO:0000313" key="2">
    <source>
        <dbReference type="EMBL" id="GAA2425341.1"/>
    </source>
</evidence>
<dbReference type="EMBL" id="BAAARW010000015">
    <property type="protein sequence ID" value="GAA2425341.1"/>
    <property type="molecule type" value="Genomic_DNA"/>
</dbReference>
<feature type="transmembrane region" description="Helical" evidence="1">
    <location>
        <begin position="452"/>
        <end position="471"/>
    </location>
</feature>
<keyword evidence="1" id="KW-1133">Transmembrane helix</keyword>
<feature type="transmembrane region" description="Helical" evidence="1">
    <location>
        <begin position="426"/>
        <end position="445"/>
    </location>
</feature>
<sequence length="474" mass="49359">MSLMLPAISAPRPSAPPAPPVRRPSRALPWLLLTGWLAQVAVRLWLSRTRTGPAANPDESSYLAVARWLAGGAGGDLSGHTFYQPGYPLLLAPVSGLDLAPATVYALVMAVNALVGALAFPLGYAALRRLRVGTREALPLAWAAALLPAVTFFGAFALADAVLPVVVLGWLLLLDRFARSGGPYAAAGASLVAVYAYAVHSRGLVLMCVHGAALAFIAFRREERREWAVLGLAAAAIGYAGAAALNDSARAAFYPAGARDLAGLLTGRLTSVDGWLWALSGAAGQIWYLVVATWGLGGVGLAAVAGALVRRRTDAGLRVTAGALLAGTFGIAYASSAALPDEHRVGNFAYGRYLACVALVYTLAGLAVLARGGLRRTLRQVAGAAAVTAVCGLWVALYAGERLRTHQYIRFDFPETEFLAADRTGLHLLTASAAALGLLAAFTLLGRLRHPVLLAVLAVLLLCVNLAALKYTGL</sequence>
<feature type="transmembrane region" description="Helical" evidence="1">
    <location>
        <begin position="381"/>
        <end position="400"/>
    </location>
</feature>
<reference evidence="2 3" key="1">
    <citation type="journal article" date="2019" name="Int. J. Syst. Evol. Microbiol.">
        <title>The Global Catalogue of Microorganisms (GCM) 10K type strain sequencing project: providing services to taxonomists for standard genome sequencing and annotation.</title>
        <authorList>
            <consortium name="The Broad Institute Genomics Platform"/>
            <consortium name="The Broad Institute Genome Sequencing Center for Infectious Disease"/>
            <person name="Wu L."/>
            <person name="Ma J."/>
        </authorList>
    </citation>
    <scope>NUCLEOTIDE SEQUENCE [LARGE SCALE GENOMIC DNA]</scope>
    <source>
        <strain evidence="2 3">JCM 3325</strain>
    </source>
</reference>